<dbReference type="Proteomes" id="UP000319908">
    <property type="component" value="Unassembled WGS sequence"/>
</dbReference>
<dbReference type="RefSeq" id="WP_302118828.1">
    <property type="nucleotide sequence ID" value="NZ_SJPU01000002.1"/>
</dbReference>
<sequence>MTEYRFRVVVSHQVNSEKEILDLADRLAAAGCDDGNLGGHDEGVEVVFDREAASRDEAMRSAVEQIEQCGLVVKRIELDREAIAA</sequence>
<gene>
    <name evidence="1" type="ORF">Poly21_28170</name>
</gene>
<name>A0A5C6BTS0_9BACT</name>
<comment type="caution">
    <text evidence="1">The sequence shown here is derived from an EMBL/GenBank/DDBJ whole genome shotgun (WGS) entry which is preliminary data.</text>
</comment>
<dbReference type="AlphaFoldDB" id="A0A5C6BTS0"/>
<keyword evidence="2" id="KW-1185">Reference proteome</keyword>
<dbReference type="EMBL" id="SJPU01000002">
    <property type="protein sequence ID" value="TWU15620.1"/>
    <property type="molecule type" value="Genomic_DNA"/>
</dbReference>
<evidence type="ECO:0000313" key="1">
    <source>
        <dbReference type="EMBL" id="TWU15620.1"/>
    </source>
</evidence>
<accession>A0A5C6BTS0</accession>
<organism evidence="1 2">
    <name type="scientific">Allorhodopirellula heiligendammensis</name>
    <dbReference type="NCBI Taxonomy" id="2714739"/>
    <lineage>
        <taxon>Bacteria</taxon>
        <taxon>Pseudomonadati</taxon>
        <taxon>Planctomycetota</taxon>
        <taxon>Planctomycetia</taxon>
        <taxon>Pirellulales</taxon>
        <taxon>Pirellulaceae</taxon>
        <taxon>Allorhodopirellula</taxon>
    </lineage>
</organism>
<proteinExistence type="predicted"/>
<protein>
    <submittedName>
        <fullName evidence="1">Uncharacterized protein</fullName>
    </submittedName>
</protein>
<evidence type="ECO:0000313" key="2">
    <source>
        <dbReference type="Proteomes" id="UP000319908"/>
    </source>
</evidence>
<reference evidence="1 2" key="1">
    <citation type="journal article" date="2020" name="Antonie Van Leeuwenhoek">
        <title>Rhodopirellula heiligendammensis sp. nov., Rhodopirellula pilleata sp. nov., and Rhodopirellula solitaria sp. nov. isolated from natural or artificial marine surfaces in Northern Germany and California, USA, and emended description of the genus Rhodopirellula.</title>
        <authorList>
            <person name="Kallscheuer N."/>
            <person name="Wiegand S."/>
            <person name="Jogler M."/>
            <person name="Boedeker C."/>
            <person name="Peeters S.H."/>
            <person name="Rast P."/>
            <person name="Heuer A."/>
            <person name="Jetten M.S.M."/>
            <person name="Rohde M."/>
            <person name="Jogler C."/>
        </authorList>
    </citation>
    <scope>NUCLEOTIDE SEQUENCE [LARGE SCALE GENOMIC DNA]</scope>
    <source>
        <strain evidence="1 2">Poly21</strain>
    </source>
</reference>